<evidence type="ECO:0000313" key="8">
    <source>
        <dbReference type="EMBL" id="MUN36396.1"/>
    </source>
</evidence>
<feature type="compositionally biased region" description="Low complexity" evidence="5">
    <location>
        <begin position="440"/>
        <end position="456"/>
    </location>
</feature>
<accession>A0A7K1KWR5</accession>
<feature type="transmembrane region" description="Helical" evidence="6">
    <location>
        <begin position="643"/>
        <end position="665"/>
    </location>
</feature>
<comment type="caution">
    <text evidence="8">The sequence shown here is derived from an EMBL/GenBank/DDBJ whole genome shotgun (WGS) entry which is preliminary data.</text>
</comment>
<evidence type="ECO:0000259" key="7">
    <source>
        <dbReference type="PROSITE" id="PS50011"/>
    </source>
</evidence>
<keyword evidence="9" id="KW-1185">Reference proteome</keyword>
<dbReference type="AlphaFoldDB" id="A0A7K1KWR5"/>
<protein>
    <submittedName>
        <fullName evidence="8">Protein kinase</fullName>
    </submittedName>
</protein>
<dbReference type="PANTHER" id="PTHR43289">
    <property type="entry name" value="MITOGEN-ACTIVATED PROTEIN KINASE KINASE KINASE 20-RELATED"/>
    <property type="match status" value="1"/>
</dbReference>
<dbReference type="InterPro" id="IPR000719">
    <property type="entry name" value="Prot_kinase_dom"/>
</dbReference>
<evidence type="ECO:0000256" key="1">
    <source>
        <dbReference type="ARBA" id="ARBA00022679"/>
    </source>
</evidence>
<evidence type="ECO:0000313" key="9">
    <source>
        <dbReference type="Proteomes" id="UP000432015"/>
    </source>
</evidence>
<reference evidence="8 9" key="1">
    <citation type="submission" date="2019-11" db="EMBL/GenBank/DDBJ databases">
        <authorList>
            <person name="Cao P."/>
        </authorList>
    </citation>
    <scope>NUCLEOTIDE SEQUENCE [LARGE SCALE GENOMIC DNA]</scope>
    <source>
        <strain evidence="8 9">NEAU-AAG5</strain>
    </source>
</reference>
<dbReference type="InterPro" id="IPR011009">
    <property type="entry name" value="Kinase-like_dom_sf"/>
</dbReference>
<proteinExistence type="predicted"/>
<dbReference type="CDD" id="cd14014">
    <property type="entry name" value="STKc_PknB_like"/>
    <property type="match status" value="1"/>
</dbReference>
<dbReference type="PROSITE" id="PS00108">
    <property type="entry name" value="PROTEIN_KINASE_ST"/>
    <property type="match status" value="1"/>
</dbReference>
<evidence type="ECO:0000256" key="5">
    <source>
        <dbReference type="SAM" id="MobiDB-lite"/>
    </source>
</evidence>
<keyword evidence="6" id="KW-0472">Membrane</keyword>
<keyword evidence="4" id="KW-0067">ATP-binding</keyword>
<feature type="domain" description="Protein kinase" evidence="7">
    <location>
        <begin position="31"/>
        <end position="297"/>
    </location>
</feature>
<feature type="compositionally biased region" description="Low complexity" evidence="5">
    <location>
        <begin position="501"/>
        <end position="516"/>
    </location>
</feature>
<dbReference type="Gene3D" id="3.30.200.20">
    <property type="entry name" value="Phosphorylase Kinase, domain 1"/>
    <property type="match status" value="1"/>
</dbReference>
<organism evidence="8 9">
    <name type="scientific">Actinomadura litoris</name>
    <dbReference type="NCBI Taxonomy" id="2678616"/>
    <lineage>
        <taxon>Bacteria</taxon>
        <taxon>Bacillati</taxon>
        <taxon>Actinomycetota</taxon>
        <taxon>Actinomycetes</taxon>
        <taxon>Streptosporangiales</taxon>
        <taxon>Thermomonosporaceae</taxon>
        <taxon>Actinomadura</taxon>
    </lineage>
</organism>
<dbReference type="Pfam" id="PF00069">
    <property type="entry name" value="Pkinase"/>
    <property type="match status" value="1"/>
</dbReference>
<sequence>MLDFLGGAERGVRMASPLPLDASDPTRLGGCELLGRLGTGGQGVVFLGRPLDPGAGLPPLVAVKLLHTRLLGDEAARARFVRELALLQRVAGFCTAQMLAADTAGDRPYIVSEYVEGRSLNDLVLEEGPRAGADLDRLAISSVTALTAIHRAGIVHRDFKPHNVLMGRDGPRVIDFGIARAYAAGATVTSQVVGTPAYMAPEQFAGRIGPATDLFAWAATLLFAATALDPFAGASVPAVMYRILHETPDLSALPASIAEVAAACLARDPADRPTSEQVLMRLLGESGAPPHAAHDFSTPPYALRPTTPLPGPRTPARDPVPAPRPAPTPDTAPRPAQGSANAPGFIAAPGNRSANGPGPANAPGSPQGFGAAPGYTPTNDPGLAPGPGSANASGSVQGFGGASGYSPANGPGLAPGPGSASAPGSAQGFGAAPGYGLASDPGLAPGPGSASAPGSAQGFGGASGYGPANDPGLAPGPGSANAPGSARGFGGAPGYGPADDSGLAPGPSSASAPGSAQGFGGASGYSPANGPGLAPGAGPASASGSAQGFGAAPGGSAPGSARGVGAASGHGSAHGPGSGGASDVAWGAGSVSGHGAGSAYAFGRGTGNPPGVSAQGIGSGSADGAFAPAPSGARELRRGAATVAGLVLAGLLAALDVASLAILIARPSLTEGHRGGLLPVVATSFTVLAAVTLVAVILAWRGSRAGAWTAMAARVTRVALWGVWGALVSVDAAALAGHAAVTALVVVLLAAGLRSSPR</sequence>
<dbReference type="InterPro" id="IPR008271">
    <property type="entry name" value="Ser/Thr_kinase_AS"/>
</dbReference>
<feature type="region of interest" description="Disordered" evidence="5">
    <location>
        <begin position="289"/>
        <end position="395"/>
    </location>
</feature>
<dbReference type="PANTHER" id="PTHR43289:SF34">
    <property type="entry name" value="SERINE_THREONINE-PROTEIN KINASE YBDM-RELATED"/>
    <property type="match status" value="1"/>
</dbReference>
<evidence type="ECO:0000256" key="4">
    <source>
        <dbReference type="ARBA" id="ARBA00022840"/>
    </source>
</evidence>
<evidence type="ECO:0000256" key="3">
    <source>
        <dbReference type="ARBA" id="ARBA00022777"/>
    </source>
</evidence>
<dbReference type="PROSITE" id="PS50011">
    <property type="entry name" value="PROTEIN_KINASE_DOM"/>
    <property type="match status" value="1"/>
</dbReference>
<dbReference type="GO" id="GO:0004674">
    <property type="term" value="F:protein serine/threonine kinase activity"/>
    <property type="evidence" value="ECO:0007669"/>
    <property type="project" value="TreeGrafter"/>
</dbReference>
<keyword evidence="3 8" id="KW-0418">Kinase</keyword>
<feature type="region of interest" description="Disordered" evidence="5">
    <location>
        <begin position="440"/>
        <end position="581"/>
    </location>
</feature>
<feature type="compositionally biased region" description="Low complexity" evidence="5">
    <location>
        <begin position="524"/>
        <end position="550"/>
    </location>
</feature>
<feature type="compositionally biased region" description="Low complexity" evidence="5">
    <location>
        <begin position="347"/>
        <end position="368"/>
    </location>
</feature>
<feature type="compositionally biased region" description="Pro residues" evidence="5">
    <location>
        <begin position="307"/>
        <end position="332"/>
    </location>
</feature>
<keyword evidence="2" id="KW-0547">Nucleotide-binding</keyword>
<evidence type="ECO:0000256" key="2">
    <source>
        <dbReference type="ARBA" id="ARBA00022741"/>
    </source>
</evidence>
<dbReference type="Proteomes" id="UP000432015">
    <property type="component" value="Unassembled WGS sequence"/>
</dbReference>
<feature type="transmembrane region" description="Helical" evidence="6">
    <location>
        <begin position="677"/>
        <end position="700"/>
    </location>
</feature>
<keyword evidence="6" id="KW-1133">Transmembrane helix</keyword>
<feature type="region of interest" description="Disordered" evidence="5">
    <location>
        <begin position="407"/>
        <end position="426"/>
    </location>
</feature>
<feature type="compositionally biased region" description="Gly residues" evidence="5">
    <location>
        <begin position="566"/>
        <end position="580"/>
    </location>
</feature>
<keyword evidence="6" id="KW-0812">Transmembrane</keyword>
<dbReference type="Gene3D" id="1.10.510.10">
    <property type="entry name" value="Transferase(Phosphotransferase) domain 1"/>
    <property type="match status" value="1"/>
</dbReference>
<dbReference type="GO" id="GO:0005524">
    <property type="term" value="F:ATP binding"/>
    <property type="evidence" value="ECO:0007669"/>
    <property type="project" value="UniProtKB-KW"/>
</dbReference>
<gene>
    <name evidence="8" type="ORF">GNZ18_07260</name>
</gene>
<dbReference type="SUPFAM" id="SSF56112">
    <property type="entry name" value="Protein kinase-like (PK-like)"/>
    <property type="match status" value="1"/>
</dbReference>
<keyword evidence="1" id="KW-0808">Transferase</keyword>
<feature type="transmembrane region" description="Helical" evidence="6">
    <location>
        <begin position="720"/>
        <end position="753"/>
    </location>
</feature>
<name>A0A7K1KWR5_9ACTN</name>
<dbReference type="EMBL" id="WOFH01000002">
    <property type="protein sequence ID" value="MUN36396.1"/>
    <property type="molecule type" value="Genomic_DNA"/>
</dbReference>
<evidence type="ECO:0000256" key="6">
    <source>
        <dbReference type="SAM" id="Phobius"/>
    </source>
</evidence>